<dbReference type="Proteomes" id="UP000321118">
    <property type="component" value="Unassembled WGS sequence"/>
</dbReference>
<accession>A0A510V9R4</accession>
<evidence type="ECO:0000256" key="1">
    <source>
        <dbReference type="SAM" id="Phobius"/>
    </source>
</evidence>
<comment type="caution">
    <text evidence="2">The sequence shown here is derived from an EMBL/GenBank/DDBJ whole genome shotgun (WGS) entry which is preliminary data.</text>
</comment>
<feature type="transmembrane region" description="Helical" evidence="1">
    <location>
        <begin position="6"/>
        <end position="27"/>
    </location>
</feature>
<keyword evidence="1" id="KW-0472">Membrane</keyword>
<keyword evidence="1" id="KW-1133">Transmembrane helix</keyword>
<dbReference type="RefSeq" id="WP_146931454.1">
    <property type="nucleotide sequence ID" value="NZ_BJUB01000017.1"/>
</dbReference>
<keyword evidence="3" id="KW-1185">Reference proteome</keyword>
<sequence>MTSYAVDHPWLAVGILVVVLVGLAWLLRPRGPRPRAGEIWYAEVPFQDGTGSKDRPVLVLAAGGRSYEVARFTSQDKSNRRDHVHVPQGVFDQRKASWLDLRPTRLPRSAFRRRTGNPGGEFVDWYREVAEKRV</sequence>
<proteinExistence type="predicted"/>
<evidence type="ECO:0000313" key="3">
    <source>
        <dbReference type="Proteomes" id="UP000321118"/>
    </source>
</evidence>
<dbReference type="OrthoDB" id="3295034at2"/>
<protein>
    <recommendedName>
        <fullName evidence="4">PemK-like, MazF-like toxin of type II toxin-antitoxin system</fullName>
    </recommendedName>
</protein>
<gene>
    <name evidence="2" type="ORF">CXY01_40060</name>
</gene>
<reference evidence="2 3" key="1">
    <citation type="submission" date="2019-07" db="EMBL/GenBank/DDBJ databases">
        <title>Whole genome shotgun sequence of Cellulomonas xylanilytica NBRC 101102.</title>
        <authorList>
            <person name="Hosoyama A."/>
            <person name="Uohara A."/>
            <person name="Ohji S."/>
            <person name="Ichikawa N."/>
        </authorList>
    </citation>
    <scope>NUCLEOTIDE SEQUENCE [LARGE SCALE GENOMIC DNA]</scope>
    <source>
        <strain evidence="2 3">NBRC 101102</strain>
    </source>
</reference>
<dbReference type="AlphaFoldDB" id="A0A510V9R4"/>
<keyword evidence="1" id="KW-0812">Transmembrane</keyword>
<organism evidence="2 3">
    <name type="scientific">Cellulomonas xylanilytica</name>
    <dbReference type="NCBI Taxonomy" id="233583"/>
    <lineage>
        <taxon>Bacteria</taxon>
        <taxon>Bacillati</taxon>
        <taxon>Actinomycetota</taxon>
        <taxon>Actinomycetes</taxon>
        <taxon>Micrococcales</taxon>
        <taxon>Cellulomonadaceae</taxon>
        <taxon>Cellulomonas</taxon>
    </lineage>
</organism>
<dbReference type="SUPFAM" id="SSF50118">
    <property type="entry name" value="Cell growth inhibitor/plasmid maintenance toxic component"/>
    <property type="match status" value="1"/>
</dbReference>
<evidence type="ECO:0000313" key="2">
    <source>
        <dbReference type="EMBL" id="GEK23486.1"/>
    </source>
</evidence>
<name>A0A510V9R4_9CELL</name>
<dbReference type="EMBL" id="BJUB01000017">
    <property type="protein sequence ID" value="GEK23486.1"/>
    <property type="molecule type" value="Genomic_DNA"/>
</dbReference>
<evidence type="ECO:0008006" key="4">
    <source>
        <dbReference type="Google" id="ProtNLM"/>
    </source>
</evidence>